<feature type="domain" description="PIN" evidence="1">
    <location>
        <begin position="7"/>
        <end position="115"/>
    </location>
</feature>
<dbReference type="Pfam" id="PF01850">
    <property type="entry name" value="PIN"/>
    <property type="match status" value="1"/>
</dbReference>
<gene>
    <name evidence="2" type="ORF">GCM10011425_21820</name>
</gene>
<dbReference type="RefSeq" id="WP_188416600.1">
    <property type="nucleotide sequence ID" value="NZ_BMDO01000005.1"/>
</dbReference>
<dbReference type="InterPro" id="IPR002716">
    <property type="entry name" value="PIN_dom"/>
</dbReference>
<proteinExistence type="predicted"/>
<organism evidence="2 3">
    <name type="scientific">Mucilaginibacter galii</name>
    <dbReference type="NCBI Taxonomy" id="2005073"/>
    <lineage>
        <taxon>Bacteria</taxon>
        <taxon>Pseudomonadati</taxon>
        <taxon>Bacteroidota</taxon>
        <taxon>Sphingobacteriia</taxon>
        <taxon>Sphingobacteriales</taxon>
        <taxon>Sphingobacteriaceae</taxon>
        <taxon>Mucilaginibacter</taxon>
    </lineage>
</organism>
<reference evidence="2" key="1">
    <citation type="journal article" date="2014" name="Int. J. Syst. Evol. Microbiol.">
        <title>Complete genome sequence of Corynebacterium casei LMG S-19264T (=DSM 44701T), isolated from a smear-ripened cheese.</title>
        <authorList>
            <consortium name="US DOE Joint Genome Institute (JGI-PGF)"/>
            <person name="Walter F."/>
            <person name="Albersmeier A."/>
            <person name="Kalinowski J."/>
            <person name="Ruckert C."/>
        </authorList>
    </citation>
    <scope>NUCLEOTIDE SEQUENCE</scope>
    <source>
        <strain evidence="2">CCM 8711</strain>
    </source>
</reference>
<accession>A0A917JAN2</accession>
<dbReference type="Proteomes" id="UP000662074">
    <property type="component" value="Unassembled WGS sequence"/>
</dbReference>
<evidence type="ECO:0000313" key="2">
    <source>
        <dbReference type="EMBL" id="GGI50970.1"/>
    </source>
</evidence>
<sequence length="126" mass="14278">MNGIKLLVDSNIAIYFLLGYNDVQKYFFESQTGLSFISELELLSNPYFKEQEFESVRYLISQHDVIAYQPELKEIIINIRSKKKVKIPDAIIAATAIYLNVPLVSADKGFHGIDGLDLILHDPASK</sequence>
<dbReference type="AlphaFoldDB" id="A0A917JAN2"/>
<reference evidence="2" key="2">
    <citation type="submission" date="2020-09" db="EMBL/GenBank/DDBJ databases">
        <authorList>
            <person name="Sun Q."/>
            <person name="Sedlacek I."/>
        </authorList>
    </citation>
    <scope>NUCLEOTIDE SEQUENCE</scope>
    <source>
        <strain evidence="2">CCM 8711</strain>
    </source>
</reference>
<comment type="caution">
    <text evidence="2">The sequence shown here is derived from an EMBL/GenBank/DDBJ whole genome shotgun (WGS) entry which is preliminary data.</text>
</comment>
<evidence type="ECO:0000313" key="3">
    <source>
        <dbReference type="Proteomes" id="UP000662074"/>
    </source>
</evidence>
<dbReference type="Gene3D" id="3.40.50.1010">
    <property type="entry name" value="5'-nuclease"/>
    <property type="match status" value="1"/>
</dbReference>
<protein>
    <recommendedName>
        <fullName evidence="1">PIN domain-containing protein</fullName>
    </recommendedName>
</protein>
<dbReference type="EMBL" id="BMDO01000005">
    <property type="protein sequence ID" value="GGI50970.1"/>
    <property type="molecule type" value="Genomic_DNA"/>
</dbReference>
<keyword evidence="3" id="KW-1185">Reference proteome</keyword>
<dbReference type="InterPro" id="IPR029060">
    <property type="entry name" value="PIN-like_dom_sf"/>
</dbReference>
<dbReference type="SUPFAM" id="SSF88723">
    <property type="entry name" value="PIN domain-like"/>
    <property type="match status" value="1"/>
</dbReference>
<dbReference type="CDD" id="cd18738">
    <property type="entry name" value="PIN_VapC4-5_FitB-like"/>
    <property type="match status" value="1"/>
</dbReference>
<evidence type="ECO:0000259" key="1">
    <source>
        <dbReference type="Pfam" id="PF01850"/>
    </source>
</evidence>
<name>A0A917JAN2_9SPHI</name>